<dbReference type="EMBL" id="LSRQ01002110">
    <property type="protein sequence ID" value="OAY75376.1"/>
    <property type="molecule type" value="Genomic_DNA"/>
</dbReference>
<dbReference type="STRING" id="4615.A0A199VES5"/>
<dbReference type="PANTHER" id="PTHR12599:SF8">
    <property type="entry name" value="PTERIN-4-ALPHA-CARBINOLAMINE DEHYDRATASE, CHLOROPLASTIC-RELATED"/>
    <property type="match status" value="1"/>
</dbReference>
<dbReference type="OrthoDB" id="277398at2759"/>
<proteinExistence type="inferred from homology"/>
<dbReference type="InterPro" id="IPR001533">
    <property type="entry name" value="Pterin_deHydtase"/>
</dbReference>
<comment type="similarity">
    <text evidence="2">Belongs to the pterin-4-alpha-carbinolamine dehydratase family.</text>
</comment>
<dbReference type="EC" id="4.2.1.96" evidence="3"/>
<dbReference type="Proteomes" id="UP000092600">
    <property type="component" value="Unassembled WGS sequence"/>
</dbReference>
<dbReference type="PANTHER" id="PTHR12599">
    <property type="entry name" value="PTERIN-4-ALPHA-CARBINOLAMINE DEHYDRATASE"/>
    <property type="match status" value="1"/>
</dbReference>
<gene>
    <name evidence="8" type="primary">LOC109713596</name>
    <name evidence="5" type="ORF">ACMD2_01905</name>
</gene>
<reference evidence="8" key="2">
    <citation type="submission" date="2025-04" db="UniProtKB">
        <authorList>
            <consortium name="RefSeq"/>
        </authorList>
    </citation>
    <scope>IDENTIFICATION</scope>
    <source>
        <tissue evidence="8">Leaf</tissue>
    </source>
</reference>
<dbReference type="GO" id="GO:0008124">
    <property type="term" value="F:4-alpha-hydroxytetrahydrobiopterin dehydratase activity"/>
    <property type="evidence" value="ECO:0007669"/>
    <property type="project" value="UniProtKB-EC"/>
</dbReference>
<dbReference type="InterPro" id="IPR036428">
    <property type="entry name" value="PCD_sf"/>
</dbReference>
<dbReference type="Gene3D" id="3.30.1360.20">
    <property type="entry name" value="Transcriptional coactivator/pterin dehydratase"/>
    <property type="match status" value="1"/>
</dbReference>
<dbReference type="GeneID" id="109713596"/>
<dbReference type="Pfam" id="PF01329">
    <property type="entry name" value="Pterin_4a"/>
    <property type="match status" value="1"/>
</dbReference>
<organism evidence="5 6">
    <name type="scientific">Ananas comosus</name>
    <name type="common">Pineapple</name>
    <name type="synonym">Ananas ananas</name>
    <dbReference type="NCBI Taxonomy" id="4615"/>
    <lineage>
        <taxon>Eukaryota</taxon>
        <taxon>Viridiplantae</taxon>
        <taxon>Streptophyta</taxon>
        <taxon>Embryophyta</taxon>
        <taxon>Tracheophyta</taxon>
        <taxon>Spermatophyta</taxon>
        <taxon>Magnoliopsida</taxon>
        <taxon>Liliopsida</taxon>
        <taxon>Poales</taxon>
        <taxon>Bromeliaceae</taxon>
        <taxon>Bromelioideae</taxon>
        <taxon>Ananas</taxon>
    </lineage>
</organism>
<evidence type="ECO:0000313" key="5">
    <source>
        <dbReference type="EMBL" id="OAY75376.1"/>
    </source>
</evidence>
<dbReference type="Proteomes" id="UP000515123">
    <property type="component" value="Linkage group 8"/>
</dbReference>
<keyword evidence="4" id="KW-0456">Lyase</keyword>
<dbReference type="GO" id="GO:0005634">
    <property type="term" value="C:nucleus"/>
    <property type="evidence" value="ECO:0007669"/>
    <property type="project" value="EnsemblPlants"/>
</dbReference>
<evidence type="ECO:0000313" key="6">
    <source>
        <dbReference type="Proteomes" id="UP000092600"/>
    </source>
</evidence>
<protein>
    <recommendedName>
        <fullName evidence="3">4a-hydroxytetrahydrobiopterin dehydratase</fullName>
        <ecNumber evidence="3">4.2.1.96</ecNumber>
    </recommendedName>
</protein>
<evidence type="ECO:0000256" key="2">
    <source>
        <dbReference type="ARBA" id="ARBA00006472"/>
    </source>
</evidence>
<reference evidence="5 6" key="1">
    <citation type="journal article" date="2016" name="DNA Res.">
        <title>The draft genome of MD-2 pineapple using hybrid error correction of long reads.</title>
        <authorList>
            <person name="Redwan R.M."/>
            <person name="Saidin A."/>
            <person name="Kumar S.V."/>
        </authorList>
    </citation>
    <scope>NUCLEOTIDE SEQUENCE [LARGE SCALE GENOMIC DNA]</scope>
    <source>
        <strain evidence="6">cv. MD2</strain>
        <tissue evidence="5">Leaf</tissue>
    </source>
</reference>
<dbReference type="Gramene" id="Aco022308.1.mrna1">
    <property type="protein sequence ID" value="Aco022308.1.mrna1"/>
    <property type="gene ID" value="Aco022308.1.path1"/>
</dbReference>
<evidence type="ECO:0000256" key="3">
    <source>
        <dbReference type="ARBA" id="ARBA00013252"/>
    </source>
</evidence>
<comment type="catalytic activity">
    <reaction evidence="1">
        <text>(4aS,6R)-4a-hydroxy-L-erythro-5,6,7,8-tetrahydrobiopterin = (6R)-L-erythro-6,7-dihydrobiopterin + H2O</text>
        <dbReference type="Rhea" id="RHEA:11920"/>
        <dbReference type="ChEBI" id="CHEBI:15377"/>
        <dbReference type="ChEBI" id="CHEBI:15642"/>
        <dbReference type="ChEBI" id="CHEBI:43120"/>
        <dbReference type="EC" id="4.2.1.96"/>
    </reaction>
</comment>
<dbReference type="SUPFAM" id="SSF55248">
    <property type="entry name" value="PCD-like"/>
    <property type="match status" value="1"/>
</dbReference>
<dbReference type="GO" id="GO:0006729">
    <property type="term" value="P:tetrahydrobiopterin biosynthetic process"/>
    <property type="evidence" value="ECO:0007669"/>
    <property type="project" value="InterPro"/>
</dbReference>
<evidence type="ECO:0000313" key="7">
    <source>
        <dbReference type="Proteomes" id="UP000515123"/>
    </source>
</evidence>
<evidence type="ECO:0000256" key="1">
    <source>
        <dbReference type="ARBA" id="ARBA00001554"/>
    </source>
</evidence>
<dbReference type="AlphaFoldDB" id="A0A199VES5"/>
<dbReference type="GO" id="GO:0110102">
    <property type="term" value="P:ribulose bisphosphate carboxylase complex assembly"/>
    <property type="evidence" value="ECO:0007669"/>
    <property type="project" value="EnsemblPlants"/>
</dbReference>
<dbReference type="GO" id="GO:0071944">
    <property type="term" value="C:cell periphery"/>
    <property type="evidence" value="ECO:0007669"/>
    <property type="project" value="EnsemblPlants"/>
</dbReference>
<accession>A0A199VES5</accession>
<dbReference type="GO" id="GO:0009737">
    <property type="term" value="P:response to abscisic acid"/>
    <property type="evidence" value="ECO:0007669"/>
    <property type="project" value="EnsemblPlants"/>
</dbReference>
<evidence type="ECO:0000256" key="4">
    <source>
        <dbReference type="ARBA" id="ARBA00023239"/>
    </source>
</evidence>
<dbReference type="RefSeq" id="XP_020093312.1">
    <property type="nucleotide sequence ID" value="XM_020237723.1"/>
</dbReference>
<evidence type="ECO:0000313" key="8">
    <source>
        <dbReference type="RefSeq" id="XP_020093312.1"/>
    </source>
</evidence>
<name>A0A199VES5_ANACO</name>
<dbReference type="GO" id="GO:0009570">
    <property type="term" value="C:chloroplast stroma"/>
    <property type="evidence" value="ECO:0007669"/>
    <property type="project" value="EnsemblPlants"/>
</dbReference>
<dbReference type="GO" id="GO:0009651">
    <property type="term" value="P:response to salt stress"/>
    <property type="evidence" value="ECO:0007669"/>
    <property type="project" value="EnsemblPlants"/>
</dbReference>
<keyword evidence="7" id="KW-1185">Reference proteome</keyword>
<sequence>MAAAASLSPLIAPRASPNAIPRRAFPSARRLAVESRHRRRVLAMGGADLLGDLGARDPFPEEIESNFGENVVGNTDTLHRILVPNLRALSLAQLSCEAIPPSQPPLADDDAEKLLKKVVGWRLAEADGVKRLQCLWRVRDYGCGVELINRIYKVVEASGHYPNLHLEQPNQVRAELWTASIGGLSMNDFIVAARIDRVKTADLVPKKRIWA</sequence>